<dbReference type="GO" id="GO:0005886">
    <property type="term" value="C:plasma membrane"/>
    <property type="evidence" value="ECO:0007669"/>
    <property type="project" value="UniProtKB-SubCell"/>
</dbReference>
<reference evidence="8 9" key="1">
    <citation type="journal article" date="2018" name="MBio">
        <title>Insights into the evolution of host association through the isolation and characterization of a novel human periodontal pathobiont, Desulfobulbus oralis.</title>
        <authorList>
            <person name="Cross K.L."/>
            <person name="Chirania P."/>
            <person name="Xiong W."/>
            <person name="Beall C.J."/>
            <person name="Elkins J.G."/>
            <person name="Giannone R.J."/>
            <person name="Griffen A.L."/>
            <person name="Guss A.M."/>
            <person name="Hettich R.L."/>
            <person name="Joshi S.S."/>
            <person name="Mokrzan E.M."/>
            <person name="Martin R.K."/>
            <person name="Zhulin I.B."/>
            <person name="Leys E.J."/>
            <person name="Podar M."/>
        </authorList>
    </citation>
    <scope>NUCLEOTIDE SEQUENCE [LARGE SCALE GENOMIC DNA]</scope>
    <source>
        <strain evidence="8 9">ORNL</strain>
    </source>
</reference>
<evidence type="ECO:0000313" key="8">
    <source>
        <dbReference type="EMBL" id="AVD72148.1"/>
    </source>
</evidence>
<dbReference type="PANTHER" id="PTHR36842">
    <property type="entry name" value="PROTEIN TOLB HOMOLOG"/>
    <property type="match status" value="1"/>
</dbReference>
<feature type="transmembrane region" description="Helical" evidence="7">
    <location>
        <begin position="303"/>
        <end position="325"/>
    </location>
</feature>
<gene>
    <name evidence="8" type="ORF">CAY53_12220</name>
</gene>
<feature type="transmembrane region" description="Helical" evidence="7">
    <location>
        <begin position="45"/>
        <end position="65"/>
    </location>
</feature>
<keyword evidence="3" id="KW-1003">Cell membrane</keyword>
<dbReference type="InterPro" id="IPR011659">
    <property type="entry name" value="WD40"/>
</dbReference>
<evidence type="ECO:0000256" key="7">
    <source>
        <dbReference type="SAM" id="Phobius"/>
    </source>
</evidence>
<dbReference type="AlphaFoldDB" id="A0A2L1GR83"/>
<dbReference type="EMBL" id="CP021255">
    <property type="protein sequence ID" value="AVD72148.1"/>
    <property type="molecule type" value="Genomic_DNA"/>
</dbReference>
<accession>A0A2L1GR83</accession>
<protein>
    <recommendedName>
        <fullName evidence="10">Flippase-like domain-containing protein</fullName>
    </recommendedName>
</protein>
<dbReference type="Pfam" id="PF03706">
    <property type="entry name" value="LPG_synthase_TM"/>
    <property type="match status" value="1"/>
</dbReference>
<proteinExistence type="inferred from homology"/>
<dbReference type="Proteomes" id="UP000239867">
    <property type="component" value="Chromosome"/>
</dbReference>
<keyword evidence="6 7" id="KW-0472">Membrane</keyword>
<dbReference type="InterPro" id="IPR011042">
    <property type="entry name" value="6-blade_b-propeller_TolB-like"/>
</dbReference>
<evidence type="ECO:0008006" key="10">
    <source>
        <dbReference type="Google" id="ProtNLM"/>
    </source>
</evidence>
<feature type="transmembrane region" description="Helical" evidence="7">
    <location>
        <begin position="269"/>
        <end position="291"/>
    </location>
</feature>
<feature type="transmembrane region" description="Helical" evidence="7">
    <location>
        <begin position="245"/>
        <end position="263"/>
    </location>
</feature>
<keyword evidence="4 7" id="KW-0812">Transmembrane</keyword>
<evidence type="ECO:0000313" key="9">
    <source>
        <dbReference type="Proteomes" id="UP000239867"/>
    </source>
</evidence>
<evidence type="ECO:0000256" key="2">
    <source>
        <dbReference type="ARBA" id="ARBA00009820"/>
    </source>
</evidence>
<name>A0A2L1GR83_9BACT</name>
<dbReference type="OrthoDB" id="9815657at2"/>
<evidence type="ECO:0000256" key="3">
    <source>
        <dbReference type="ARBA" id="ARBA00022475"/>
    </source>
</evidence>
<evidence type="ECO:0000256" key="6">
    <source>
        <dbReference type="ARBA" id="ARBA00023136"/>
    </source>
</evidence>
<dbReference type="Gene3D" id="2.120.10.30">
    <property type="entry name" value="TolB, C-terminal domain"/>
    <property type="match status" value="2"/>
</dbReference>
<dbReference type="KEGG" id="deo:CAY53_12220"/>
<feature type="transmembrane region" description="Helical" evidence="7">
    <location>
        <begin position="363"/>
        <end position="382"/>
    </location>
</feature>
<evidence type="ECO:0000256" key="5">
    <source>
        <dbReference type="ARBA" id="ARBA00022989"/>
    </source>
</evidence>
<feature type="transmembrane region" description="Helical" evidence="7">
    <location>
        <begin position="331"/>
        <end position="351"/>
    </location>
</feature>
<feature type="transmembrane region" description="Helical" evidence="7">
    <location>
        <begin position="163"/>
        <end position="185"/>
    </location>
</feature>
<evidence type="ECO:0000256" key="1">
    <source>
        <dbReference type="ARBA" id="ARBA00004651"/>
    </source>
</evidence>
<organism evidence="8 9">
    <name type="scientific">Desulfobulbus oralis</name>
    <dbReference type="NCBI Taxonomy" id="1986146"/>
    <lineage>
        <taxon>Bacteria</taxon>
        <taxon>Pseudomonadati</taxon>
        <taxon>Thermodesulfobacteriota</taxon>
        <taxon>Desulfobulbia</taxon>
        <taxon>Desulfobulbales</taxon>
        <taxon>Desulfobulbaceae</taxon>
        <taxon>Desulfobulbus</taxon>
    </lineage>
</organism>
<keyword evidence="5 7" id="KW-1133">Transmembrane helix</keyword>
<comment type="similarity">
    <text evidence="2">Belongs to the TolB family.</text>
</comment>
<sequence length="705" mass="76715">MRAEGAMRRTCGHLLLALLVSLLLLGLLARSVPGEGALPFFSRLLVTLQHLALPLVAVYVGASLLRSLLQTGRYRLLLEHSGPERPGFLPVFLVTMSRNMFIDLLPARLGELSFVAMLNRGCRVSAAACLSALAIAFLFDLLALALILVVLLGWQLVQLRPQWWLIAVIPLLLLLVLAGFAALFPGLRGCEALLRRWSGGRSWPLLRKLGGRAMAFVSALIQALQQARAAGISGRLLAYSLAVRLAKYLGLYSLFCAVAMLQFPEVDTALTPVLMALVSGEAAAALPVPAFMGFGVYEGGGMLALSALGASRSAALAIMLGLHLLSQAVDYGLGCAALVLFVVLGSGRAAAKGASDPGRRKRRLLFALLLLMLGLAAALVSVRELRHWQRRQAMAPPTSFGETLPGESVQSGHLAQILRGRRGFLVWSSNRSGNHALWRLDLPEGRLSRLTDGHHAAAFPRIAPDGRRVLFARSKTRWNSQRDHLAWDVYLLDLQSGAERLLARDGNAPTWSADGNSVFFQRQGRQMLRLDLASGREQLLLASGGNLAVPQDTWLETPSLSPDGRRLAVTLRGARRATAVVDLADGALHPVGDGCQLAWSPDGSYLFKVDHGGRQQNAFYRLDARTLAPLKWLDLPGEFSHEYFPRVAGSGDLLVFAASRGDHEHDKADYEIFLWQIGRPPAEALRLTFHSGNDNWPDLYLYPEP</sequence>
<keyword evidence="9" id="KW-1185">Reference proteome</keyword>
<evidence type="ECO:0000256" key="4">
    <source>
        <dbReference type="ARBA" id="ARBA00022692"/>
    </source>
</evidence>
<dbReference type="RefSeq" id="WP_104937352.1">
    <property type="nucleotide sequence ID" value="NZ_CP021255.1"/>
</dbReference>
<feature type="transmembrane region" description="Helical" evidence="7">
    <location>
        <begin position="125"/>
        <end position="151"/>
    </location>
</feature>
<dbReference type="InterPro" id="IPR022791">
    <property type="entry name" value="L-PG_synthase/AglD"/>
</dbReference>
<dbReference type="Pfam" id="PF07676">
    <property type="entry name" value="PD40"/>
    <property type="match status" value="3"/>
</dbReference>
<dbReference type="SUPFAM" id="SSF69304">
    <property type="entry name" value="Tricorn protease N-terminal domain"/>
    <property type="match status" value="1"/>
</dbReference>
<comment type="subcellular location">
    <subcellularLocation>
        <location evidence="1">Cell membrane</location>
        <topology evidence="1">Multi-pass membrane protein</topology>
    </subcellularLocation>
</comment>